<dbReference type="InterPro" id="IPR036890">
    <property type="entry name" value="HATPase_C_sf"/>
</dbReference>
<dbReference type="AlphaFoldDB" id="R4YQV0"/>
<evidence type="ECO:0000256" key="4">
    <source>
        <dbReference type="ARBA" id="ARBA00022553"/>
    </source>
</evidence>
<evidence type="ECO:0000313" key="12">
    <source>
        <dbReference type="EMBL" id="CCK77581.1"/>
    </source>
</evidence>
<evidence type="ECO:0000256" key="9">
    <source>
        <dbReference type="ARBA" id="ARBA00023136"/>
    </source>
</evidence>
<dbReference type="STRING" id="698738.OLEAN_C34050"/>
<gene>
    <name evidence="12" type="ORF">OLEAN_C34050</name>
</gene>
<dbReference type="GO" id="GO:0005886">
    <property type="term" value="C:plasma membrane"/>
    <property type="evidence" value="ECO:0007669"/>
    <property type="project" value="TreeGrafter"/>
</dbReference>
<dbReference type="PRINTS" id="PR00344">
    <property type="entry name" value="BCTRLSENSOR"/>
</dbReference>
<keyword evidence="9 10" id="KW-0472">Membrane</keyword>
<keyword evidence="6 10" id="KW-0812">Transmembrane</keyword>
<evidence type="ECO:0000256" key="2">
    <source>
        <dbReference type="ARBA" id="ARBA00004370"/>
    </source>
</evidence>
<dbReference type="EMBL" id="FO203512">
    <property type="protein sequence ID" value="CCK77581.1"/>
    <property type="molecule type" value="Genomic_DNA"/>
</dbReference>
<protein>
    <recommendedName>
        <fullName evidence="3">histidine kinase</fullName>
        <ecNumber evidence="3">2.7.13.3</ecNumber>
    </recommendedName>
</protein>
<dbReference type="InterPro" id="IPR003661">
    <property type="entry name" value="HisK_dim/P_dom"/>
</dbReference>
<name>R4YQV0_OLEAN</name>
<sequence length="449" mass="51463">MNIFQSIRFRIIAMCILFAFIVNLSYTQLLVLVTEESQDDVFNLHLAHSAKVWADEYKKDNQFIENLGAIGKDIFIGSESELMDYVTKKYDLKIEMLKKDFEGLSHWPLIDHVEKEIHEEVILYEIEYDNIRLHIAKAELDAQEKSVSLFYLVDVGKLYPQSGSDMDTLFLQVFIFLISIIFAVLIGMYLANRAVLPLSQLSSDVDAVKIGQKIVLNRQYYNDEIGVLADKLRAMFQRMDSFIEREKSFSRDASHELRTPITNIHIAVELAQAMPQCNDDKVQQVLSRIARSNNDMIHLVETFLLLGREETREERATTCILFNMVTESLENNKYLIQSKSINVINDIDENIKIQQATKILKVVLNNLIRNAFQYTNAGSVKVSGTAQYLEVEDTGIGFEYKKDLIPYSDHHESGLGLGLNIVQRICQLKGWQLLIDSKLGEGTSIRVNF</sequence>
<dbReference type="Pfam" id="PF02518">
    <property type="entry name" value="HATPase_c"/>
    <property type="match status" value="1"/>
</dbReference>
<dbReference type="Gene3D" id="1.10.287.130">
    <property type="match status" value="1"/>
</dbReference>
<evidence type="ECO:0000256" key="1">
    <source>
        <dbReference type="ARBA" id="ARBA00000085"/>
    </source>
</evidence>
<evidence type="ECO:0000256" key="7">
    <source>
        <dbReference type="ARBA" id="ARBA00022777"/>
    </source>
</evidence>
<dbReference type="OrthoDB" id="9121563at2"/>
<keyword evidence="13" id="KW-1185">Reference proteome</keyword>
<dbReference type="InterPro" id="IPR004358">
    <property type="entry name" value="Sig_transdc_His_kin-like_C"/>
</dbReference>
<evidence type="ECO:0000256" key="10">
    <source>
        <dbReference type="SAM" id="Phobius"/>
    </source>
</evidence>
<evidence type="ECO:0000259" key="11">
    <source>
        <dbReference type="PROSITE" id="PS50109"/>
    </source>
</evidence>
<evidence type="ECO:0000256" key="8">
    <source>
        <dbReference type="ARBA" id="ARBA00022989"/>
    </source>
</evidence>
<evidence type="ECO:0000256" key="5">
    <source>
        <dbReference type="ARBA" id="ARBA00022679"/>
    </source>
</evidence>
<dbReference type="InterPro" id="IPR005467">
    <property type="entry name" value="His_kinase_dom"/>
</dbReference>
<dbReference type="InterPro" id="IPR036097">
    <property type="entry name" value="HisK_dim/P_sf"/>
</dbReference>
<evidence type="ECO:0000256" key="3">
    <source>
        <dbReference type="ARBA" id="ARBA00012438"/>
    </source>
</evidence>
<comment type="catalytic activity">
    <reaction evidence="1">
        <text>ATP + protein L-histidine = ADP + protein N-phospho-L-histidine.</text>
        <dbReference type="EC" id="2.7.13.3"/>
    </reaction>
</comment>
<dbReference type="SUPFAM" id="SSF47384">
    <property type="entry name" value="Homodimeric domain of signal transducing histidine kinase"/>
    <property type="match status" value="1"/>
</dbReference>
<keyword evidence="5 12" id="KW-0808">Transferase</keyword>
<keyword evidence="8 10" id="KW-1133">Transmembrane helix</keyword>
<dbReference type="InterPro" id="IPR003594">
    <property type="entry name" value="HATPase_dom"/>
</dbReference>
<organism evidence="12 13">
    <name type="scientific">Oleispira antarctica RB-8</name>
    <dbReference type="NCBI Taxonomy" id="698738"/>
    <lineage>
        <taxon>Bacteria</taxon>
        <taxon>Pseudomonadati</taxon>
        <taxon>Pseudomonadota</taxon>
        <taxon>Gammaproteobacteria</taxon>
        <taxon>Oceanospirillales</taxon>
        <taxon>Oceanospirillaceae</taxon>
        <taxon>Oleispira</taxon>
    </lineage>
</organism>
<dbReference type="PANTHER" id="PTHR45436">
    <property type="entry name" value="SENSOR HISTIDINE KINASE YKOH"/>
    <property type="match status" value="1"/>
</dbReference>
<reference evidence="12 13" key="1">
    <citation type="journal article" date="2013" name="Nat. Commun.">
        <title>Genome sequence and functional genomic analysis of the oil-degrading bacterium Oleispira antarctica.</title>
        <authorList>
            <person name="Kube M."/>
            <person name="Chernikova T.N."/>
            <person name="Al-Ramahi Y."/>
            <person name="Beloqui A."/>
            <person name="Lopez-Cortez N."/>
            <person name="Guazzaroni M.E."/>
            <person name="Heipieper H.J."/>
            <person name="Klages S."/>
            <person name="Kotsyurbenko O.R."/>
            <person name="Langer I."/>
            <person name="Nechitaylo T.Y."/>
            <person name="Lunsdorf H."/>
            <person name="Fernandez M."/>
            <person name="Juarez S."/>
            <person name="Ciordia S."/>
            <person name="Singer A."/>
            <person name="Kagan O."/>
            <person name="Egorova O."/>
            <person name="Petit P.A."/>
            <person name="Stogios P."/>
            <person name="Kim Y."/>
            <person name="Tchigvintsev A."/>
            <person name="Flick R."/>
            <person name="Denaro R."/>
            <person name="Genovese M."/>
            <person name="Albar J.P."/>
            <person name="Reva O.N."/>
            <person name="Martinez-Gomariz M."/>
            <person name="Tran H."/>
            <person name="Ferrer M."/>
            <person name="Savchenko A."/>
            <person name="Yakunin A.F."/>
            <person name="Yakimov M.M."/>
            <person name="Golyshina O.V."/>
            <person name="Reinhardt R."/>
            <person name="Golyshin P.N."/>
        </authorList>
    </citation>
    <scope>NUCLEOTIDE SEQUENCE [LARGE SCALE GENOMIC DNA]</scope>
</reference>
<evidence type="ECO:0000256" key="6">
    <source>
        <dbReference type="ARBA" id="ARBA00022692"/>
    </source>
</evidence>
<dbReference type="Pfam" id="PF00512">
    <property type="entry name" value="HisKA"/>
    <property type="match status" value="1"/>
</dbReference>
<dbReference type="InterPro" id="IPR050428">
    <property type="entry name" value="TCS_sensor_his_kinase"/>
</dbReference>
<proteinExistence type="predicted"/>
<keyword evidence="7" id="KW-0418">Kinase</keyword>
<dbReference type="Proteomes" id="UP000032749">
    <property type="component" value="Chromosome"/>
</dbReference>
<dbReference type="SUPFAM" id="SSF55874">
    <property type="entry name" value="ATPase domain of HSP90 chaperone/DNA topoisomerase II/histidine kinase"/>
    <property type="match status" value="1"/>
</dbReference>
<evidence type="ECO:0000313" key="13">
    <source>
        <dbReference type="Proteomes" id="UP000032749"/>
    </source>
</evidence>
<dbReference type="HOGENOM" id="CLU_000445_89_37_6"/>
<dbReference type="EC" id="2.7.13.3" evidence="3"/>
<dbReference type="SMART" id="SM00387">
    <property type="entry name" value="HATPase_c"/>
    <property type="match status" value="1"/>
</dbReference>
<accession>R4YQV0</accession>
<dbReference type="CDD" id="cd00082">
    <property type="entry name" value="HisKA"/>
    <property type="match status" value="1"/>
</dbReference>
<dbReference type="KEGG" id="oai:OLEAN_C34050"/>
<dbReference type="SMART" id="SM00388">
    <property type="entry name" value="HisKA"/>
    <property type="match status" value="1"/>
</dbReference>
<keyword evidence="4" id="KW-0597">Phosphoprotein</keyword>
<dbReference type="Gene3D" id="6.10.340.10">
    <property type="match status" value="1"/>
</dbReference>
<dbReference type="PROSITE" id="PS50109">
    <property type="entry name" value="HIS_KIN"/>
    <property type="match status" value="1"/>
</dbReference>
<dbReference type="GO" id="GO:0000155">
    <property type="term" value="F:phosphorelay sensor kinase activity"/>
    <property type="evidence" value="ECO:0007669"/>
    <property type="project" value="InterPro"/>
</dbReference>
<dbReference type="Gene3D" id="3.30.565.10">
    <property type="entry name" value="Histidine kinase-like ATPase, C-terminal domain"/>
    <property type="match status" value="1"/>
</dbReference>
<dbReference type="PANTHER" id="PTHR45436:SF16">
    <property type="entry name" value="HISTIDINE KINASE"/>
    <property type="match status" value="1"/>
</dbReference>
<feature type="transmembrane region" description="Helical" evidence="10">
    <location>
        <begin position="169"/>
        <end position="191"/>
    </location>
</feature>
<comment type="subcellular location">
    <subcellularLocation>
        <location evidence="2">Membrane</location>
    </subcellularLocation>
</comment>
<feature type="domain" description="Histidine kinase" evidence="11">
    <location>
        <begin position="252"/>
        <end position="449"/>
    </location>
</feature>
<feature type="transmembrane region" description="Helical" evidence="10">
    <location>
        <begin position="12"/>
        <end position="33"/>
    </location>
</feature>